<keyword evidence="2" id="KW-0805">Transcription regulation</keyword>
<evidence type="ECO:0000256" key="3">
    <source>
        <dbReference type="ARBA" id="ARBA00023125"/>
    </source>
</evidence>
<dbReference type="EMBL" id="JQGJ01000007">
    <property type="protein sequence ID" value="KHK64263.1"/>
    <property type="molecule type" value="Genomic_DNA"/>
</dbReference>
<dbReference type="Pfam" id="PF00126">
    <property type="entry name" value="HTH_1"/>
    <property type="match status" value="1"/>
</dbReference>
<dbReference type="RefSeq" id="WP_039591826.1">
    <property type="nucleotide sequence ID" value="NZ_JQGJ02000007.1"/>
</dbReference>
<dbReference type="SUPFAM" id="SSF46785">
    <property type="entry name" value="Winged helix' DNA-binding domain"/>
    <property type="match status" value="1"/>
</dbReference>
<evidence type="ECO:0000256" key="4">
    <source>
        <dbReference type="ARBA" id="ARBA00023163"/>
    </source>
</evidence>
<protein>
    <recommendedName>
        <fullName evidence="5">HTH lysR-type domain-containing protein</fullName>
    </recommendedName>
</protein>
<accession>A0A0B1Z4H6</accession>
<comment type="similarity">
    <text evidence="1">Belongs to the LysR transcriptional regulatory family.</text>
</comment>
<dbReference type="GO" id="GO:0003677">
    <property type="term" value="F:DNA binding"/>
    <property type="evidence" value="ECO:0007669"/>
    <property type="project" value="UniProtKB-KW"/>
</dbReference>
<proteinExistence type="inferred from homology"/>
<keyword evidence="4" id="KW-0804">Transcription</keyword>
<dbReference type="InterPro" id="IPR050389">
    <property type="entry name" value="LysR-type_TF"/>
</dbReference>
<evidence type="ECO:0000259" key="5">
    <source>
        <dbReference type="PROSITE" id="PS50931"/>
    </source>
</evidence>
<reference evidence="7" key="1">
    <citation type="submission" date="2015-03" db="EMBL/GenBank/DDBJ databases">
        <title>Pseudomonas frederiksbergensis hydrocarbon degrader.</title>
        <authorList>
            <person name="Brown L.M."/>
            <person name="Ruiz O.N."/>
            <person name="Mueller S."/>
            <person name="Gunasekera T.S."/>
        </authorList>
    </citation>
    <scope>NUCLEOTIDE SEQUENCE [LARGE SCALE GENOMIC DNA]</scope>
    <source>
        <strain evidence="7">SI8</strain>
    </source>
</reference>
<dbReference type="GO" id="GO:0003700">
    <property type="term" value="F:DNA-binding transcription factor activity"/>
    <property type="evidence" value="ECO:0007669"/>
    <property type="project" value="InterPro"/>
</dbReference>
<gene>
    <name evidence="6" type="ORF">JZ00_13675</name>
</gene>
<dbReference type="InterPro" id="IPR037402">
    <property type="entry name" value="YidZ_PBP2"/>
</dbReference>
<dbReference type="InterPro" id="IPR005119">
    <property type="entry name" value="LysR_subst-bd"/>
</dbReference>
<dbReference type="InterPro" id="IPR000847">
    <property type="entry name" value="LysR_HTH_N"/>
</dbReference>
<keyword evidence="3" id="KW-0238">DNA-binding</keyword>
<dbReference type="InterPro" id="IPR036390">
    <property type="entry name" value="WH_DNA-bd_sf"/>
</dbReference>
<dbReference type="PROSITE" id="PS50931">
    <property type="entry name" value="HTH_LYSR"/>
    <property type="match status" value="1"/>
</dbReference>
<evidence type="ECO:0000256" key="2">
    <source>
        <dbReference type="ARBA" id="ARBA00023015"/>
    </source>
</evidence>
<organism evidence="6 7">
    <name type="scientific">Pseudomonas frederiksbergensis</name>
    <dbReference type="NCBI Taxonomy" id="104087"/>
    <lineage>
        <taxon>Bacteria</taxon>
        <taxon>Pseudomonadati</taxon>
        <taxon>Pseudomonadota</taxon>
        <taxon>Gammaproteobacteria</taxon>
        <taxon>Pseudomonadales</taxon>
        <taxon>Pseudomonadaceae</taxon>
        <taxon>Pseudomonas</taxon>
    </lineage>
</organism>
<dbReference type="Gene3D" id="1.10.10.10">
    <property type="entry name" value="Winged helix-like DNA-binding domain superfamily/Winged helix DNA-binding domain"/>
    <property type="match status" value="1"/>
</dbReference>
<dbReference type="InterPro" id="IPR036388">
    <property type="entry name" value="WH-like_DNA-bd_sf"/>
</dbReference>
<sequence length="311" mass="34358">MDLSRIDLNLLVSLDTLLAELNVTKAATRLHISQPAMSAQLSRLRELMGDPLLVPIQKGRSMTPTARALALRGPLRSALKTLGSVIQSELGFDPWNDKRVFRIAACDTAMSTICEPLIASLTKHAGTQIQVSLNAVDPGLIGRQMEEGFFDLLIDSSRGVPQGVKLTALGNDEFVMAQRKDHPRGREPLTLDGYCELNHLVVSPERESFRGYMDEYLRSAGMSRRIHLTVPTAGMVPGVLMSTDLVCTMPRMLIQAQHEAIETFELPFKTEPFQLVMAWHPRDDADPANRWLRQLAQNLAASPQPAPSDAN</sequence>
<dbReference type="OrthoDB" id="8557381at2"/>
<dbReference type="PANTHER" id="PTHR30118">
    <property type="entry name" value="HTH-TYPE TRANSCRIPTIONAL REGULATOR LEUO-RELATED"/>
    <property type="match status" value="1"/>
</dbReference>
<dbReference type="AlphaFoldDB" id="A0A0B1Z4H6"/>
<dbReference type="Proteomes" id="UP000030949">
    <property type="component" value="Unassembled WGS sequence"/>
</dbReference>
<evidence type="ECO:0000256" key="1">
    <source>
        <dbReference type="ARBA" id="ARBA00009437"/>
    </source>
</evidence>
<dbReference type="PRINTS" id="PR00039">
    <property type="entry name" value="HTHLYSR"/>
</dbReference>
<comment type="caution">
    <text evidence="6">The sequence shown here is derived from an EMBL/GenBank/DDBJ whole genome shotgun (WGS) entry which is preliminary data.</text>
</comment>
<dbReference type="CDD" id="cd08417">
    <property type="entry name" value="PBP2_Nitroaromatics_like"/>
    <property type="match status" value="1"/>
</dbReference>
<dbReference type="SUPFAM" id="SSF53850">
    <property type="entry name" value="Periplasmic binding protein-like II"/>
    <property type="match status" value="1"/>
</dbReference>
<evidence type="ECO:0000313" key="7">
    <source>
        <dbReference type="Proteomes" id="UP000030949"/>
    </source>
</evidence>
<name>A0A0B1Z4H6_9PSED</name>
<dbReference type="Gene3D" id="3.40.190.10">
    <property type="entry name" value="Periplasmic binding protein-like II"/>
    <property type="match status" value="2"/>
</dbReference>
<dbReference type="PANTHER" id="PTHR30118:SF15">
    <property type="entry name" value="TRANSCRIPTIONAL REGULATORY PROTEIN"/>
    <property type="match status" value="1"/>
</dbReference>
<evidence type="ECO:0000313" key="6">
    <source>
        <dbReference type="EMBL" id="KHK64263.1"/>
    </source>
</evidence>
<dbReference type="Pfam" id="PF03466">
    <property type="entry name" value="LysR_substrate"/>
    <property type="match status" value="1"/>
</dbReference>
<feature type="domain" description="HTH lysR-type" evidence="5">
    <location>
        <begin position="6"/>
        <end position="63"/>
    </location>
</feature>